<evidence type="ECO:0000259" key="3">
    <source>
        <dbReference type="PROSITE" id="PS50287"/>
    </source>
</evidence>
<dbReference type="InterPro" id="IPR001190">
    <property type="entry name" value="SRCR"/>
</dbReference>
<feature type="region of interest" description="Disordered" evidence="2">
    <location>
        <begin position="286"/>
        <end position="306"/>
    </location>
</feature>
<dbReference type="SMART" id="SM00202">
    <property type="entry name" value="SR"/>
    <property type="match status" value="1"/>
</dbReference>
<dbReference type="SUPFAM" id="SSF56672">
    <property type="entry name" value="DNA/RNA polymerases"/>
    <property type="match status" value="1"/>
</dbReference>
<feature type="domain" description="SRCR" evidence="3">
    <location>
        <begin position="279"/>
        <end position="377"/>
    </location>
</feature>
<gene>
    <name evidence="4" type="ORF">PCOR1329_LOCUS53558</name>
</gene>
<dbReference type="InterPro" id="IPR043502">
    <property type="entry name" value="DNA/RNA_pol_sf"/>
</dbReference>
<protein>
    <recommendedName>
        <fullName evidence="3">SRCR domain-containing protein</fullName>
    </recommendedName>
</protein>
<dbReference type="SUPFAM" id="SSF56487">
    <property type="entry name" value="SRCR-like"/>
    <property type="match status" value="1"/>
</dbReference>
<reference evidence="4" key="1">
    <citation type="submission" date="2023-10" db="EMBL/GenBank/DDBJ databases">
        <authorList>
            <person name="Chen Y."/>
            <person name="Shah S."/>
            <person name="Dougan E. K."/>
            <person name="Thang M."/>
            <person name="Chan C."/>
        </authorList>
    </citation>
    <scope>NUCLEOTIDE SEQUENCE [LARGE SCALE GENOMIC DNA]</scope>
</reference>
<evidence type="ECO:0000313" key="4">
    <source>
        <dbReference type="EMBL" id="CAK0866363.1"/>
    </source>
</evidence>
<dbReference type="PANTHER" id="PTHR34496">
    <property type="entry name" value="GLCNAC TRANSFERASE-RELATED"/>
    <property type="match status" value="1"/>
</dbReference>
<dbReference type="InterPro" id="IPR021067">
    <property type="entry name" value="Glycosyltransferase"/>
</dbReference>
<dbReference type="Pfam" id="PF11397">
    <property type="entry name" value="GlcNAc"/>
    <property type="match status" value="1"/>
</dbReference>
<evidence type="ECO:0000256" key="2">
    <source>
        <dbReference type="SAM" id="MobiDB-lite"/>
    </source>
</evidence>
<dbReference type="Proteomes" id="UP001189429">
    <property type="component" value="Unassembled WGS sequence"/>
</dbReference>
<sequence length="2048" mass="218565">MLLRYEGEDDMCLSTDSHMGFLKNWDQLLITEWLSLRNEFAVLTVYPASMTDMDKGLDELSKFPTFCGYVHEPSAMEPGMPRGCSPEPSYRNRGEARLPTLTMNWAAGFSFHRCHAERTVPADYHLKWMFSGEEANRAARLWTHGYDLYVPVMPVVLHDYTSAKQLFWQYRDEKAIKRSQRRLRKLLSMGGDTAGAEEPVAPYALGSQRTMEQFVNWSRQDLGETWGPWLAEHGLEPQHCSWGFCRNLTRLAVADEVACASCGAAHQERGTVRLSAFPSGRLEVYDGTRPQGAAGADSQRARPGSCRERPTAVCQQLGYDAGVSSAGSRHAIRRPPVVGNRACNGSEATFFDCPLRDGVRSEFEGCRDGHDAWLTCRNASALSHRDDGRGCCQVSQRDNKCAVFEYPGERCCNAGEPECSRPRCEQGHWAEDAVYDKQSGLPGRRRGRAAGRTAPVISALSALVPELGRSLGTGIAVWAARGDPAVCPACTCEPTLQRPDLHCDCSGPRGDAQAGPSTAGLVSYVVGVTLAGASAGAAGGWVVFRLRGHHAGSSAVQLEPDELGEEARAQVRALRERTSALQALIHERIVVALNPTTPDTASIITVDGDTYEEQFRSTADVRHWDVLPGGSPGGVFPWAPAAWYYRFRAIPTAAALTAAAGRACARQGVAAPAGPVVPYVAGRVAAAAAPAATAAAVPAALPGVALGPEAGGLGALVAALGGQAGGAAGGALAPAPAPAAAAAASAPAAPGAEGALVAPASPAALAEAPAVPGAAAVPAAGPLAERPAPAGLRAGPPPASPGGDAHIFAIVRDVRGVLHADFRSMVALMVGLPWPDWPVCGPRTLLRVMQYMAQRSGTPTAHHQRWLAEIGLGPESPGVEIHQMGCMVVEPAVAYDPVRAANLGHLELAARSVQVQEALQRVMAAAKGPTPPGPMPDLPRGGWPGQPPPLPHSAIAGPVASAARSPGDAGHRLGEDRNRDLLPLPLLAAAYVAPGSWGTRRRVRACHAFSRALGRADAAVHALNYLYGDQSSPAPTPSAGQRCDAARIWDSIVALGPEPDAYRDDVSDPNGAFRELLAGPALHPDGGGPTTPYVPDLVSWPDVSQPPAPLLGLLGGRDSAALREWRCQMLRGPEEARQLRAEACPQGPCADPALLRSPLDYAAFLRPVVERSMLTFSPSRGRLGNVGIFFVPKKSGQLRIIFDARAFIDARRTQLPSASAWGRLEAGDVRFSIASADLDMAFYHMRVPDGMEEYFTLPPIPAKYLAPHGITVAGVDGESLLLPQVVVLPMGFSWALHLCQAVLQTSLGRAGFSPSDLILDGQCGCQLTDDPDSVVGAGYVDNYFVLGGPPKTVSERLQAVADDLMRHGLAVHELEAPSQDRDFLGLSLREGRWLSLGARNIWRLRAAIRASLRRQVISGLLLRVLTGHITWALLPRRELLCILGATYAYIEAAGPTAAPLWPTVRHELQLIHDLLPPCKADLGAAWHWRVACADASPFGLGVVARRAPQDLVGAIGRVAEKWRYKVEGGAQARSRTVGLNLDISSVPLGDSGASSLISGMTLVYLVMGPPGDADKSILDMRPAVDFDEVPAHFVRGSAWGSVAAVCVDGRANIWALEGGTLVLGYRHLLRSTSAFGSRFLILSDSLPLVLSVGKGRARSRHLQSTLRKAGCWRMRLLVSLLALSQIAAGARRLVAPVPSALRTERARHARELAAETAAVAGLSLLERLAVRSSTARPYRGALASFVAYCAGRRLDWTSHASLGQALVEFMDNGFLRGGGGNQGNVLVAAAAPFLGSFHMRTPVLLARAAWLAFCVLVMFASCLRPWGAAKLYGRHLVAPSEAAGPGYQFFGLLLHESGQEPGRTGALKLSTAPSEPLWGQEVSRLGALFSRARRRLSLDRLRPHLCSLRRGGASNDMLSQRRQMAEAQRRGRWRTTKSLNRYTGGIPPEVMELRAFGGPPADAVRRHLQWQFWRAAAPGRPLRRRLVLELFCGAGANAKAVLACGLAAFGPDWQRSPLENHVLPAFVATVVGWIRSRLTAIRLGYPAS</sequence>
<dbReference type="PROSITE" id="PS50287">
    <property type="entry name" value="SRCR_2"/>
    <property type="match status" value="1"/>
</dbReference>
<evidence type="ECO:0000256" key="1">
    <source>
        <dbReference type="ARBA" id="ARBA00023157"/>
    </source>
</evidence>
<organism evidence="4 5">
    <name type="scientific">Prorocentrum cordatum</name>
    <dbReference type="NCBI Taxonomy" id="2364126"/>
    <lineage>
        <taxon>Eukaryota</taxon>
        <taxon>Sar</taxon>
        <taxon>Alveolata</taxon>
        <taxon>Dinophyceae</taxon>
        <taxon>Prorocentrales</taxon>
        <taxon>Prorocentraceae</taxon>
        <taxon>Prorocentrum</taxon>
    </lineage>
</organism>
<keyword evidence="5" id="KW-1185">Reference proteome</keyword>
<dbReference type="Gene3D" id="3.10.250.10">
    <property type="entry name" value="SRCR-like domain"/>
    <property type="match status" value="1"/>
</dbReference>
<evidence type="ECO:0000313" key="5">
    <source>
        <dbReference type="Proteomes" id="UP001189429"/>
    </source>
</evidence>
<dbReference type="EMBL" id="CAUYUJ010016527">
    <property type="protein sequence ID" value="CAK0866363.1"/>
    <property type="molecule type" value="Genomic_DNA"/>
</dbReference>
<proteinExistence type="predicted"/>
<comment type="caution">
    <text evidence="4">The sequence shown here is derived from an EMBL/GenBank/DDBJ whole genome shotgun (WGS) entry which is preliminary data.</text>
</comment>
<dbReference type="InterPro" id="IPR036772">
    <property type="entry name" value="SRCR-like_dom_sf"/>
</dbReference>
<name>A0ABN9V1A0_9DINO</name>
<accession>A0ABN9V1A0</accession>
<keyword evidence="1" id="KW-1015">Disulfide bond</keyword>
<dbReference type="PANTHER" id="PTHR34496:SF6">
    <property type="entry name" value="GLYCOSYLTRANSFERASE 2-LIKE DOMAIN-CONTAINING PROTEIN"/>
    <property type="match status" value="1"/>
</dbReference>